<keyword evidence="4" id="KW-1185">Reference proteome</keyword>
<feature type="domain" description="Acyltransferase 3" evidence="2">
    <location>
        <begin position="10"/>
        <end position="360"/>
    </location>
</feature>
<feature type="transmembrane region" description="Helical" evidence="1">
    <location>
        <begin position="59"/>
        <end position="80"/>
    </location>
</feature>
<dbReference type="InterPro" id="IPR002656">
    <property type="entry name" value="Acyl_transf_3_dom"/>
</dbReference>
<evidence type="ECO:0000256" key="1">
    <source>
        <dbReference type="SAM" id="Phobius"/>
    </source>
</evidence>
<name>A0ABV9JHC9_9GAMM</name>
<dbReference type="PANTHER" id="PTHR36927:SF3">
    <property type="entry name" value="GLUCANS BIOSYNTHESIS PROTEIN C"/>
    <property type="match status" value="1"/>
</dbReference>
<keyword evidence="3" id="KW-0808">Transferase</keyword>
<dbReference type="PANTHER" id="PTHR36927">
    <property type="entry name" value="BLR4337 PROTEIN"/>
    <property type="match status" value="1"/>
</dbReference>
<feature type="transmembrane region" description="Helical" evidence="1">
    <location>
        <begin position="184"/>
        <end position="202"/>
    </location>
</feature>
<keyword evidence="1" id="KW-1133">Transmembrane helix</keyword>
<keyword evidence="3" id="KW-0012">Acyltransferase</keyword>
<dbReference type="RefSeq" id="WP_377331434.1">
    <property type="nucleotide sequence ID" value="NZ_JBHSGB010000002.1"/>
</dbReference>
<protein>
    <submittedName>
        <fullName evidence="3">Acyltransferase family protein</fullName>
    </submittedName>
</protein>
<evidence type="ECO:0000259" key="2">
    <source>
        <dbReference type="Pfam" id="PF01757"/>
    </source>
</evidence>
<dbReference type="Pfam" id="PF01757">
    <property type="entry name" value="Acyl_transf_3"/>
    <property type="match status" value="1"/>
</dbReference>
<feature type="transmembrane region" description="Helical" evidence="1">
    <location>
        <begin position="222"/>
        <end position="239"/>
    </location>
</feature>
<keyword evidence="1" id="KW-0812">Transmembrane</keyword>
<feature type="transmembrane region" description="Helical" evidence="1">
    <location>
        <begin position="344"/>
        <end position="367"/>
    </location>
</feature>
<feature type="transmembrane region" description="Helical" evidence="1">
    <location>
        <begin position="279"/>
        <end position="303"/>
    </location>
</feature>
<comment type="caution">
    <text evidence="3">The sequence shown here is derived from an EMBL/GenBank/DDBJ whole genome shotgun (WGS) entry which is preliminary data.</text>
</comment>
<dbReference type="EMBL" id="JBHSGB010000002">
    <property type="protein sequence ID" value="MFC4653856.1"/>
    <property type="molecule type" value="Genomic_DNA"/>
</dbReference>
<feature type="transmembrane region" description="Helical" evidence="1">
    <location>
        <begin position="248"/>
        <end position="267"/>
    </location>
</feature>
<feature type="transmembrane region" description="Helical" evidence="1">
    <location>
        <begin position="12"/>
        <end position="34"/>
    </location>
</feature>
<reference evidence="4" key="1">
    <citation type="journal article" date="2019" name="Int. J. Syst. Evol. Microbiol.">
        <title>The Global Catalogue of Microorganisms (GCM) 10K type strain sequencing project: providing services to taxonomists for standard genome sequencing and annotation.</title>
        <authorList>
            <consortium name="The Broad Institute Genomics Platform"/>
            <consortium name="The Broad Institute Genome Sequencing Center for Infectious Disease"/>
            <person name="Wu L."/>
            <person name="Ma J."/>
        </authorList>
    </citation>
    <scope>NUCLEOTIDE SEQUENCE [LARGE SCALE GENOMIC DNA]</scope>
    <source>
        <strain evidence="4">DT28</strain>
    </source>
</reference>
<proteinExistence type="predicted"/>
<evidence type="ECO:0000313" key="3">
    <source>
        <dbReference type="EMBL" id="MFC4653856.1"/>
    </source>
</evidence>
<feature type="transmembrane region" description="Helical" evidence="1">
    <location>
        <begin position="315"/>
        <end position="338"/>
    </location>
</feature>
<gene>
    <name evidence="3" type="ORF">ACFO3I_02335</name>
</gene>
<accession>A0ABV9JHC9</accession>
<dbReference type="Proteomes" id="UP001595962">
    <property type="component" value="Unassembled WGS sequence"/>
</dbReference>
<dbReference type="InterPro" id="IPR050623">
    <property type="entry name" value="Glucan_succinyl_AcylTrfase"/>
</dbReference>
<feature type="transmembrane region" description="Helical" evidence="1">
    <location>
        <begin position="92"/>
        <end position="110"/>
    </location>
</feature>
<dbReference type="GO" id="GO:0016746">
    <property type="term" value="F:acyltransferase activity"/>
    <property type="evidence" value="ECO:0007669"/>
    <property type="project" value="UniProtKB-KW"/>
</dbReference>
<sequence>MTRTDTERRYELDWLRCLAFAVLILYHLGMYYVADWGWHVKTDQPQVWLQDLMIFSNPWRMSLLFLLGGMALSLICQKYQPLQLLGLRSKRLLIPLLFTMAVLVVPQVYFEALSQQLIEPGYLKFWQQYINPWTSLLPQHHSPIGLLTWNHAWFIPYLWCYSLLALAALPLLQWLVRQAQHWPAWLALLLVLLVLAAAWYWLKPLHPSTHALVDDWYNHAKYLPVFLAGFVLARQNLWWGQLLHYRRLWLLLALLSYALIIADRHQWFDSLEDPAGTQWWLMLIVVLVVVLNHWCFLLAILGYAGRYLAGRNSSWLAYCNQAILPWYLLHQTLIIVFAMTLKPLALAAGPEALLILLCTLGSGALAFEGIRRSRLSCLLFGLNPPALPKSVDVAGTRQVSGAPEA</sequence>
<evidence type="ECO:0000313" key="4">
    <source>
        <dbReference type="Proteomes" id="UP001595962"/>
    </source>
</evidence>
<organism evidence="3 4">
    <name type="scientific">Rheinheimera marina</name>
    <dbReference type="NCBI Taxonomy" id="1774958"/>
    <lineage>
        <taxon>Bacteria</taxon>
        <taxon>Pseudomonadati</taxon>
        <taxon>Pseudomonadota</taxon>
        <taxon>Gammaproteobacteria</taxon>
        <taxon>Chromatiales</taxon>
        <taxon>Chromatiaceae</taxon>
        <taxon>Rheinheimera</taxon>
    </lineage>
</organism>
<keyword evidence="1" id="KW-0472">Membrane</keyword>
<feature type="transmembrane region" description="Helical" evidence="1">
    <location>
        <begin position="152"/>
        <end position="172"/>
    </location>
</feature>